<dbReference type="EMBL" id="JH767140">
    <property type="protein sequence ID" value="EQC38723.1"/>
    <property type="molecule type" value="Genomic_DNA"/>
</dbReference>
<dbReference type="AlphaFoldDB" id="T0S174"/>
<accession>T0S174</accession>
<dbReference type="GeneID" id="19944415"/>
<dbReference type="PANTHER" id="PTHR31827">
    <property type="entry name" value="EMB|CAB89363.1"/>
    <property type="match status" value="1"/>
</dbReference>
<keyword evidence="2" id="KW-1185">Reference proteome</keyword>
<dbReference type="OrthoDB" id="65712at2759"/>
<evidence type="ECO:0000313" key="2">
    <source>
        <dbReference type="Proteomes" id="UP000030762"/>
    </source>
</evidence>
<organism evidence="1 2">
    <name type="scientific">Saprolegnia diclina (strain VS20)</name>
    <dbReference type="NCBI Taxonomy" id="1156394"/>
    <lineage>
        <taxon>Eukaryota</taxon>
        <taxon>Sar</taxon>
        <taxon>Stramenopiles</taxon>
        <taxon>Oomycota</taxon>
        <taxon>Saprolegniomycetes</taxon>
        <taxon>Saprolegniales</taxon>
        <taxon>Saprolegniaceae</taxon>
        <taxon>Saprolegnia</taxon>
    </lineage>
</organism>
<dbReference type="OMA" id="CTHHGGA"/>
<dbReference type="STRING" id="1156394.T0S174"/>
<dbReference type="Proteomes" id="UP000030762">
    <property type="component" value="Unassembled WGS sequence"/>
</dbReference>
<name>T0S174_SAPDV</name>
<dbReference type="InParanoid" id="T0S174"/>
<dbReference type="PANTHER" id="PTHR31827:SF1">
    <property type="entry name" value="EMB|CAB89363.1"/>
    <property type="match status" value="1"/>
</dbReference>
<sequence>MRPLQLCASPNCRRYAKVRLLCLAHASSTEYVDPTIRRMNRRRKCRVDSCWSYARLLGLCTHHGGARQCGAPKCNTPSQAGGFCRVHGGGVKCRVPHCSDFGRLRGLCLGHQPRSSPS</sequence>
<dbReference type="VEuPathDB" id="FungiDB:SDRG_03688"/>
<gene>
    <name evidence="1" type="ORF">SDRG_03688</name>
</gene>
<proteinExistence type="predicted"/>
<protein>
    <submittedName>
        <fullName evidence="1">Uncharacterized protein</fullName>
    </submittedName>
</protein>
<reference evidence="1 2" key="1">
    <citation type="submission" date="2012-04" db="EMBL/GenBank/DDBJ databases">
        <title>The Genome Sequence of Saprolegnia declina VS20.</title>
        <authorList>
            <consortium name="The Broad Institute Genome Sequencing Platform"/>
            <person name="Russ C."/>
            <person name="Nusbaum C."/>
            <person name="Tyler B."/>
            <person name="van West P."/>
            <person name="Dieguez-Uribeondo J."/>
            <person name="de Bruijn I."/>
            <person name="Tripathy S."/>
            <person name="Jiang R."/>
            <person name="Young S.K."/>
            <person name="Zeng Q."/>
            <person name="Gargeya S."/>
            <person name="Fitzgerald M."/>
            <person name="Haas B."/>
            <person name="Abouelleil A."/>
            <person name="Alvarado L."/>
            <person name="Arachchi H.M."/>
            <person name="Berlin A."/>
            <person name="Chapman S.B."/>
            <person name="Goldberg J."/>
            <person name="Griggs A."/>
            <person name="Gujja S."/>
            <person name="Hansen M."/>
            <person name="Howarth C."/>
            <person name="Imamovic A."/>
            <person name="Larimer J."/>
            <person name="McCowen C."/>
            <person name="Montmayeur A."/>
            <person name="Murphy C."/>
            <person name="Neiman D."/>
            <person name="Pearson M."/>
            <person name="Priest M."/>
            <person name="Roberts A."/>
            <person name="Saif S."/>
            <person name="Shea T."/>
            <person name="Sisk P."/>
            <person name="Sykes S."/>
            <person name="Wortman J."/>
            <person name="Nusbaum C."/>
            <person name="Birren B."/>
        </authorList>
    </citation>
    <scope>NUCLEOTIDE SEQUENCE [LARGE SCALE GENOMIC DNA]</scope>
    <source>
        <strain evidence="1 2">VS20</strain>
    </source>
</reference>
<dbReference type="RefSeq" id="XP_008607547.1">
    <property type="nucleotide sequence ID" value="XM_008609325.1"/>
</dbReference>
<evidence type="ECO:0000313" key="1">
    <source>
        <dbReference type="EMBL" id="EQC38723.1"/>
    </source>
</evidence>